<evidence type="ECO:0000313" key="1">
    <source>
        <dbReference type="EMBL" id="KAF2405088.1"/>
    </source>
</evidence>
<sequence length="127" mass="14332">MLRRWIVGDRREGTMVVEGGLNARQPPLLRAFVARNGESWIVRPRNRWALRSQSAWKGNNENRYPLHDSCLASLRSVFDVACLTGLGALGGLACDFKLWCQDFENTSSYRATTFPLRSSTSSSTRTH</sequence>
<reference evidence="1" key="1">
    <citation type="journal article" date="2020" name="Stud. Mycol.">
        <title>101 Dothideomycetes genomes: a test case for predicting lifestyles and emergence of pathogens.</title>
        <authorList>
            <person name="Haridas S."/>
            <person name="Albert R."/>
            <person name="Binder M."/>
            <person name="Bloem J."/>
            <person name="Labutti K."/>
            <person name="Salamov A."/>
            <person name="Andreopoulos B."/>
            <person name="Baker S."/>
            <person name="Barry K."/>
            <person name="Bills G."/>
            <person name="Bluhm B."/>
            <person name="Cannon C."/>
            <person name="Castanera R."/>
            <person name="Culley D."/>
            <person name="Daum C."/>
            <person name="Ezra D."/>
            <person name="Gonzalez J."/>
            <person name="Henrissat B."/>
            <person name="Kuo A."/>
            <person name="Liang C."/>
            <person name="Lipzen A."/>
            <person name="Lutzoni F."/>
            <person name="Magnuson J."/>
            <person name="Mondo S."/>
            <person name="Nolan M."/>
            <person name="Ohm R."/>
            <person name="Pangilinan J."/>
            <person name="Park H.-J."/>
            <person name="Ramirez L."/>
            <person name="Alfaro M."/>
            <person name="Sun H."/>
            <person name="Tritt A."/>
            <person name="Yoshinaga Y."/>
            <person name="Zwiers L.-H."/>
            <person name="Turgeon B."/>
            <person name="Goodwin S."/>
            <person name="Spatafora J."/>
            <person name="Crous P."/>
            <person name="Grigoriev I."/>
        </authorList>
    </citation>
    <scope>NUCLEOTIDE SEQUENCE</scope>
    <source>
        <strain evidence="1">CBS 262.69</strain>
    </source>
</reference>
<proteinExistence type="predicted"/>
<accession>A0A6G1I9W2</accession>
<dbReference type="Proteomes" id="UP000799640">
    <property type="component" value="Unassembled WGS sequence"/>
</dbReference>
<dbReference type="AlphaFoldDB" id="A0A6G1I9W2"/>
<gene>
    <name evidence="1" type="ORF">EJ06DRAFT_11873</name>
</gene>
<protein>
    <submittedName>
        <fullName evidence="1">Uncharacterized protein</fullName>
    </submittedName>
</protein>
<organism evidence="1 2">
    <name type="scientific">Trichodelitschia bisporula</name>
    <dbReference type="NCBI Taxonomy" id="703511"/>
    <lineage>
        <taxon>Eukaryota</taxon>
        <taxon>Fungi</taxon>
        <taxon>Dikarya</taxon>
        <taxon>Ascomycota</taxon>
        <taxon>Pezizomycotina</taxon>
        <taxon>Dothideomycetes</taxon>
        <taxon>Dothideomycetes incertae sedis</taxon>
        <taxon>Phaeotrichales</taxon>
        <taxon>Phaeotrichaceae</taxon>
        <taxon>Trichodelitschia</taxon>
    </lineage>
</organism>
<dbReference type="EMBL" id="ML996687">
    <property type="protein sequence ID" value="KAF2405088.1"/>
    <property type="molecule type" value="Genomic_DNA"/>
</dbReference>
<evidence type="ECO:0000313" key="2">
    <source>
        <dbReference type="Proteomes" id="UP000799640"/>
    </source>
</evidence>
<keyword evidence="2" id="KW-1185">Reference proteome</keyword>
<name>A0A6G1I9W2_9PEZI</name>